<dbReference type="RefSeq" id="WP_055740755.1">
    <property type="nucleotide sequence ID" value="NZ_JAAIWL010000032.1"/>
</dbReference>
<keyword evidence="2" id="KW-1185">Reference proteome</keyword>
<dbReference type="Proteomes" id="UP000051888">
    <property type="component" value="Unassembled WGS sequence"/>
</dbReference>
<reference evidence="1 2" key="1">
    <citation type="submission" date="2015-09" db="EMBL/GenBank/DDBJ databases">
        <title>Genome sequencing project for genomic taxonomy and phylogenomics of Bacillus-like bacteria.</title>
        <authorList>
            <person name="Liu B."/>
            <person name="Wang J."/>
            <person name="Zhu Y."/>
            <person name="Liu G."/>
            <person name="Chen Q."/>
            <person name="Chen Z."/>
            <person name="Lan J."/>
            <person name="Che J."/>
            <person name="Ge C."/>
            <person name="Shi H."/>
            <person name="Pan Z."/>
            <person name="Liu X."/>
        </authorList>
    </citation>
    <scope>NUCLEOTIDE SEQUENCE [LARGE SCALE GENOMIC DNA]</scope>
    <source>
        <strain evidence="1 2">LMG 18435</strain>
    </source>
</reference>
<proteinExistence type="predicted"/>
<dbReference type="AlphaFoldDB" id="A0A0Q3WUB2"/>
<comment type="caution">
    <text evidence="1">The sequence shown here is derived from an EMBL/GenBank/DDBJ whole genome shotgun (WGS) entry which is preliminary data.</text>
</comment>
<evidence type="ECO:0000313" key="2">
    <source>
        <dbReference type="Proteomes" id="UP000051888"/>
    </source>
</evidence>
<evidence type="ECO:0000313" key="1">
    <source>
        <dbReference type="EMBL" id="KQL54959.1"/>
    </source>
</evidence>
<dbReference type="PATRIC" id="fig|157838.3.peg.3671"/>
<sequence length="77" mass="9084">MGYILPITQYSPPGRKIEKEPLKLFPSERPNLLFQPYKHTAYMATEKKENHIYSEMIVSVEQYYRLTGKGKHINVLK</sequence>
<protein>
    <submittedName>
        <fullName evidence="1">Uncharacterized protein</fullName>
    </submittedName>
</protein>
<name>A0A0Q3WUB2_9BACI</name>
<gene>
    <name evidence="1" type="ORF">AN964_16590</name>
</gene>
<dbReference type="OrthoDB" id="2706316at2"/>
<dbReference type="EMBL" id="LJJC01000004">
    <property type="protein sequence ID" value="KQL54959.1"/>
    <property type="molecule type" value="Genomic_DNA"/>
</dbReference>
<organism evidence="1 2">
    <name type="scientific">Heyndrickxia shackletonii</name>
    <dbReference type="NCBI Taxonomy" id="157838"/>
    <lineage>
        <taxon>Bacteria</taxon>
        <taxon>Bacillati</taxon>
        <taxon>Bacillota</taxon>
        <taxon>Bacilli</taxon>
        <taxon>Bacillales</taxon>
        <taxon>Bacillaceae</taxon>
        <taxon>Heyndrickxia</taxon>
    </lineage>
</organism>
<accession>A0A0Q3WUB2</accession>